<accession>E1WZY0</accession>
<dbReference type="HOGENOM" id="CLU_1193478_0_0_7"/>
<dbReference type="OrthoDB" id="9926540at2"/>
<dbReference type="PATRIC" id="fig|862908.3.peg.3021"/>
<dbReference type="STRING" id="862908.BMS_3159"/>
<gene>
    <name evidence="1" type="ordered locus">BMS_3159</name>
</gene>
<reference evidence="2" key="1">
    <citation type="journal article" date="2013" name="ISME J.">
        <title>A small predatory core genome in the divergent marine Bacteriovorax marinus SJ and the terrestrial Bdellovibrio bacteriovorus.</title>
        <authorList>
            <person name="Crossman L.C."/>
            <person name="Chen H."/>
            <person name="Cerdeno-Tarraga A.M."/>
            <person name="Brooks K."/>
            <person name="Quail M.A."/>
            <person name="Pineiro S.A."/>
            <person name="Hobley L."/>
            <person name="Sockett R.E."/>
            <person name="Bentley S.D."/>
            <person name="Parkhill J."/>
            <person name="Williams H.N."/>
            <person name="Stine O.C."/>
        </authorList>
    </citation>
    <scope>NUCLEOTIDE SEQUENCE [LARGE SCALE GENOMIC DNA]</scope>
    <source>
        <strain evidence="2">ATCC BAA-682 / DSM 15412 / SJ</strain>
    </source>
</reference>
<dbReference type="EMBL" id="FQ312005">
    <property type="protein sequence ID" value="CBW27916.1"/>
    <property type="molecule type" value="Genomic_DNA"/>
</dbReference>
<evidence type="ECO:0000313" key="1">
    <source>
        <dbReference type="EMBL" id="CBW27916.1"/>
    </source>
</evidence>
<proteinExistence type="predicted"/>
<dbReference type="RefSeq" id="WP_014245686.1">
    <property type="nucleotide sequence ID" value="NC_016620.1"/>
</dbReference>
<evidence type="ECO:0000313" key="2">
    <source>
        <dbReference type="Proteomes" id="UP000008963"/>
    </source>
</evidence>
<dbReference type="AlphaFoldDB" id="E1WZY0"/>
<sequence>MDNRQALRNIDEISQILEKISSHGNYLEFCQTVNGLTYRSQSLIKFINNFSYDIALRPKDKLNQFQFIPDIPIFAKNEMNSIVFKCEIKQLNHHNLIVANFPELLYLLNTREGQRLNFENLSLPLIFKNPSLDDYQRSKLFFGGNLSDFSRNGLSFITYNDNCLEYKIGDKIVFSTINGYSLKEPITGTLVYMQKVNNTQIVPSTKLAIRFDRAIPLKQILRYIDNQIYINV</sequence>
<keyword evidence="2" id="KW-1185">Reference proteome</keyword>
<name>E1WZY0_HALMS</name>
<dbReference type="KEGG" id="bmx:BMS_3159"/>
<protein>
    <recommendedName>
        <fullName evidence="3">PilZ domain-containing protein</fullName>
    </recommendedName>
</protein>
<dbReference type="Proteomes" id="UP000008963">
    <property type="component" value="Chromosome"/>
</dbReference>
<organism evidence="1 2">
    <name type="scientific">Halobacteriovorax marinus (strain ATCC BAA-682 / DSM 15412 / SJ)</name>
    <name type="common">Bacteriovorax marinus</name>
    <dbReference type="NCBI Taxonomy" id="862908"/>
    <lineage>
        <taxon>Bacteria</taxon>
        <taxon>Pseudomonadati</taxon>
        <taxon>Bdellovibrionota</taxon>
        <taxon>Bacteriovoracia</taxon>
        <taxon>Bacteriovoracales</taxon>
        <taxon>Halobacteriovoraceae</taxon>
        <taxon>Halobacteriovorax</taxon>
    </lineage>
</organism>
<evidence type="ECO:0008006" key="3">
    <source>
        <dbReference type="Google" id="ProtNLM"/>
    </source>
</evidence>